<dbReference type="RefSeq" id="WP_133850827.1">
    <property type="nucleotide sequence ID" value="NZ_SNXZ01000003.1"/>
</dbReference>
<dbReference type="InterPro" id="IPR057630">
    <property type="entry name" value="Terminase_6"/>
</dbReference>
<name>A0A4R6SET0_LABRH</name>
<comment type="caution">
    <text evidence="3">The sequence shown here is derived from an EMBL/GenBank/DDBJ whole genome shotgun (WGS) entry which is preliminary data.</text>
</comment>
<evidence type="ECO:0000313" key="4">
    <source>
        <dbReference type="Proteomes" id="UP000295444"/>
    </source>
</evidence>
<dbReference type="EMBL" id="SNXZ01000003">
    <property type="protein sequence ID" value="TDP97655.1"/>
    <property type="molecule type" value="Genomic_DNA"/>
</dbReference>
<dbReference type="Pfam" id="PF23931">
    <property type="entry name" value="Terminase_6"/>
    <property type="match status" value="1"/>
</dbReference>
<organism evidence="3 4">
    <name type="scientific">Labedaea rhizosphaerae</name>
    <dbReference type="NCBI Taxonomy" id="598644"/>
    <lineage>
        <taxon>Bacteria</taxon>
        <taxon>Bacillati</taxon>
        <taxon>Actinomycetota</taxon>
        <taxon>Actinomycetes</taxon>
        <taxon>Pseudonocardiales</taxon>
        <taxon>Pseudonocardiaceae</taxon>
        <taxon>Labedaea</taxon>
    </lineage>
</organism>
<proteinExistence type="predicted"/>
<feature type="domain" description="Terminase small subunit actinomycetes phage-type" evidence="2">
    <location>
        <begin position="12"/>
        <end position="130"/>
    </location>
</feature>
<dbReference type="AlphaFoldDB" id="A0A4R6SET0"/>
<sequence length="139" mass="14522">MTDRLSPSVANAVQKGLTAAKISQSAPTDAGLVALAKRYAAVIEEAQVWADEAALIEPEDDDQWQRIERLRKRVDAVTVLADLGPKLLAALVELGLTPRVRAAAGRGGGGAGDSGGPGKYDELKGRRATRAQRAGAGEH</sequence>
<keyword evidence="4" id="KW-1185">Reference proteome</keyword>
<feature type="compositionally biased region" description="Gly residues" evidence="1">
    <location>
        <begin position="105"/>
        <end position="118"/>
    </location>
</feature>
<gene>
    <name evidence="3" type="ORF">EV186_103619</name>
</gene>
<dbReference type="Proteomes" id="UP000295444">
    <property type="component" value="Unassembled WGS sequence"/>
</dbReference>
<evidence type="ECO:0000313" key="3">
    <source>
        <dbReference type="EMBL" id="TDP97655.1"/>
    </source>
</evidence>
<reference evidence="3 4" key="1">
    <citation type="submission" date="2019-03" db="EMBL/GenBank/DDBJ databases">
        <title>Genomic Encyclopedia of Type Strains, Phase IV (KMG-IV): sequencing the most valuable type-strain genomes for metagenomic binning, comparative biology and taxonomic classification.</title>
        <authorList>
            <person name="Goeker M."/>
        </authorList>
    </citation>
    <scope>NUCLEOTIDE SEQUENCE [LARGE SCALE GENOMIC DNA]</scope>
    <source>
        <strain evidence="3 4">DSM 45361</strain>
    </source>
</reference>
<evidence type="ECO:0000256" key="1">
    <source>
        <dbReference type="SAM" id="MobiDB-lite"/>
    </source>
</evidence>
<evidence type="ECO:0000259" key="2">
    <source>
        <dbReference type="Pfam" id="PF23931"/>
    </source>
</evidence>
<protein>
    <recommendedName>
        <fullName evidence="2">Terminase small subunit actinomycetes phage-type domain-containing protein</fullName>
    </recommendedName>
</protein>
<feature type="region of interest" description="Disordered" evidence="1">
    <location>
        <begin position="102"/>
        <end position="139"/>
    </location>
</feature>
<accession>A0A4R6SET0</accession>